<gene>
    <name evidence="1" type="ORF">RUM44_000004</name>
</gene>
<accession>A0ABR1B5Y2</accession>
<comment type="caution">
    <text evidence="1">The sequence shown here is derived from an EMBL/GenBank/DDBJ whole genome shotgun (WGS) entry which is preliminary data.</text>
</comment>
<keyword evidence="2" id="KW-1185">Reference proteome</keyword>
<reference evidence="1 2" key="1">
    <citation type="submission" date="2023-09" db="EMBL/GenBank/DDBJ databases">
        <title>Genomes of two closely related lineages of the louse Polyplax serrata with different host specificities.</title>
        <authorList>
            <person name="Martinu J."/>
            <person name="Tarabai H."/>
            <person name="Stefka J."/>
            <person name="Hypsa V."/>
        </authorList>
    </citation>
    <scope>NUCLEOTIDE SEQUENCE [LARGE SCALE GENOMIC DNA]</scope>
    <source>
        <strain evidence="1">98ZLc_SE</strain>
    </source>
</reference>
<evidence type="ECO:0000313" key="1">
    <source>
        <dbReference type="EMBL" id="KAK6634757.1"/>
    </source>
</evidence>
<dbReference type="Proteomes" id="UP001359485">
    <property type="component" value="Unassembled WGS sequence"/>
</dbReference>
<organism evidence="1 2">
    <name type="scientific">Polyplax serrata</name>
    <name type="common">Common mouse louse</name>
    <dbReference type="NCBI Taxonomy" id="468196"/>
    <lineage>
        <taxon>Eukaryota</taxon>
        <taxon>Metazoa</taxon>
        <taxon>Ecdysozoa</taxon>
        <taxon>Arthropoda</taxon>
        <taxon>Hexapoda</taxon>
        <taxon>Insecta</taxon>
        <taxon>Pterygota</taxon>
        <taxon>Neoptera</taxon>
        <taxon>Paraneoptera</taxon>
        <taxon>Psocodea</taxon>
        <taxon>Troctomorpha</taxon>
        <taxon>Phthiraptera</taxon>
        <taxon>Anoplura</taxon>
        <taxon>Polyplacidae</taxon>
        <taxon>Polyplax</taxon>
    </lineage>
</organism>
<protein>
    <submittedName>
        <fullName evidence="1">Uncharacterized protein</fullName>
    </submittedName>
</protein>
<name>A0ABR1B5Y2_POLSC</name>
<proteinExistence type="predicted"/>
<dbReference type="EMBL" id="JAWJWF010000003">
    <property type="protein sequence ID" value="KAK6634757.1"/>
    <property type="molecule type" value="Genomic_DNA"/>
</dbReference>
<sequence length="161" mass="18618">MAKLNNLVAQRKAQQEELTSIVSWVHNTEEPIDKWEARCQLSKLEVVAKKFKQVQPEIENLSKDSEKEKQERTDFNSLHLKTWARLQRIIENAENHDQKELSNSNCHAVSPPVQLPAVNIPKFGKTAATTHGWNSEIVFYHWSTWINAYPTSKSYTISSHH</sequence>
<evidence type="ECO:0000313" key="2">
    <source>
        <dbReference type="Proteomes" id="UP001359485"/>
    </source>
</evidence>